<dbReference type="InterPro" id="IPR050907">
    <property type="entry name" value="SRSF"/>
</dbReference>
<feature type="compositionally biased region" description="Low complexity" evidence="3">
    <location>
        <begin position="198"/>
        <end position="213"/>
    </location>
</feature>
<gene>
    <name evidence="5" type="ORF">BEMITA_LOCUS11340</name>
</gene>
<evidence type="ECO:0000313" key="5">
    <source>
        <dbReference type="EMBL" id="CAH0392879.1"/>
    </source>
</evidence>
<feature type="compositionally biased region" description="Gly residues" evidence="3">
    <location>
        <begin position="139"/>
        <end position="148"/>
    </location>
</feature>
<protein>
    <recommendedName>
        <fullName evidence="4">RRM domain-containing protein</fullName>
    </recommendedName>
</protein>
<dbReference type="InterPro" id="IPR000504">
    <property type="entry name" value="RRM_dom"/>
</dbReference>
<dbReference type="KEGG" id="btab:109035308"/>
<reference evidence="5" key="1">
    <citation type="submission" date="2021-12" db="EMBL/GenBank/DDBJ databases">
        <authorList>
            <person name="King R."/>
        </authorList>
    </citation>
    <scope>NUCLEOTIDE SEQUENCE</scope>
</reference>
<dbReference type="GO" id="GO:0003723">
    <property type="term" value="F:RNA binding"/>
    <property type="evidence" value="ECO:0007669"/>
    <property type="project" value="UniProtKB-UniRule"/>
</dbReference>
<dbReference type="SUPFAM" id="SSF54928">
    <property type="entry name" value="RNA-binding domain, RBD"/>
    <property type="match status" value="1"/>
</dbReference>
<evidence type="ECO:0000259" key="4">
    <source>
        <dbReference type="PROSITE" id="PS50102"/>
    </source>
</evidence>
<dbReference type="Pfam" id="PF00076">
    <property type="entry name" value="RRM_1"/>
    <property type="match status" value="1"/>
</dbReference>
<feature type="domain" description="RRM" evidence="4">
    <location>
        <begin position="22"/>
        <end position="95"/>
    </location>
</feature>
<accession>A0A9P0F8W3</accession>
<evidence type="ECO:0000256" key="1">
    <source>
        <dbReference type="ARBA" id="ARBA00022884"/>
    </source>
</evidence>
<dbReference type="PANTHER" id="PTHR23147">
    <property type="entry name" value="SERINE/ARGININE RICH SPLICING FACTOR"/>
    <property type="match status" value="1"/>
</dbReference>
<sequence length="239" mass="25026">MAPYGGGDDDRDDYESRGPRGTRVYVGGLSDVVKKDDLQAEFEKFGKLNSVWVAFNPPGFAFVEFAERTDAEAACDSMNDYDLMGSKLRVEISRGRGRGRGGGRGGPRGRGDFRDSRGGGGFRGSRGGGFRGGRDSFGSRGGGRGGGRYGDDYEDRRGSSSFRGGRDSRDSYGSGGRSYGGGGGGYRGGKDSSRFRSRSPVGRGSSGRDSYGGNSYGGDGGFGRSSSYSRSGYGGGAPY</sequence>
<evidence type="ECO:0000256" key="3">
    <source>
        <dbReference type="SAM" id="MobiDB-lite"/>
    </source>
</evidence>
<dbReference type="InterPro" id="IPR012677">
    <property type="entry name" value="Nucleotide-bd_a/b_plait_sf"/>
</dbReference>
<dbReference type="SMART" id="SM00360">
    <property type="entry name" value="RRM"/>
    <property type="match status" value="1"/>
</dbReference>
<proteinExistence type="predicted"/>
<feature type="compositionally biased region" description="Gly residues" evidence="3">
    <location>
        <begin position="118"/>
        <end position="131"/>
    </location>
</feature>
<dbReference type="Proteomes" id="UP001152759">
    <property type="component" value="Chromosome 7"/>
</dbReference>
<feature type="compositionally biased region" description="Gly residues" evidence="3">
    <location>
        <begin position="173"/>
        <end position="187"/>
    </location>
</feature>
<evidence type="ECO:0000313" key="6">
    <source>
        <dbReference type="Proteomes" id="UP001152759"/>
    </source>
</evidence>
<feature type="region of interest" description="Disordered" evidence="3">
    <location>
        <begin position="90"/>
        <end position="239"/>
    </location>
</feature>
<dbReference type="OrthoDB" id="5970at2759"/>
<keyword evidence="6" id="KW-1185">Reference proteome</keyword>
<evidence type="ECO:0000256" key="2">
    <source>
        <dbReference type="PROSITE-ProRule" id="PRU00176"/>
    </source>
</evidence>
<name>A0A9P0F8W3_BEMTA</name>
<feature type="compositionally biased region" description="Gly residues" evidence="3">
    <location>
        <begin position="214"/>
        <end position="223"/>
    </location>
</feature>
<dbReference type="EMBL" id="OU963868">
    <property type="protein sequence ID" value="CAH0392879.1"/>
    <property type="molecule type" value="Genomic_DNA"/>
</dbReference>
<dbReference type="InterPro" id="IPR035979">
    <property type="entry name" value="RBD_domain_sf"/>
</dbReference>
<keyword evidence="1 2" id="KW-0694">RNA-binding</keyword>
<dbReference type="FunFam" id="3.30.70.330:FF:000540">
    <property type="entry name" value="RNA-binding protein Rsf1"/>
    <property type="match status" value="1"/>
</dbReference>
<dbReference type="Gene3D" id="3.30.70.330">
    <property type="match status" value="1"/>
</dbReference>
<organism evidence="5 6">
    <name type="scientific">Bemisia tabaci</name>
    <name type="common">Sweetpotato whitefly</name>
    <name type="synonym">Aleurodes tabaci</name>
    <dbReference type="NCBI Taxonomy" id="7038"/>
    <lineage>
        <taxon>Eukaryota</taxon>
        <taxon>Metazoa</taxon>
        <taxon>Ecdysozoa</taxon>
        <taxon>Arthropoda</taxon>
        <taxon>Hexapoda</taxon>
        <taxon>Insecta</taxon>
        <taxon>Pterygota</taxon>
        <taxon>Neoptera</taxon>
        <taxon>Paraneoptera</taxon>
        <taxon>Hemiptera</taxon>
        <taxon>Sternorrhyncha</taxon>
        <taxon>Aleyrodoidea</taxon>
        <taxon>Aleyrodidae</taxon>
        <taxon>Aleyrodinae</taxon>
        <taxon>Bemisia</taxon>
    </lineage>
</organism>
<dbReference type="PROSITE" id="PS50102">
    <property type="entry name" value="RRM"/>
    <property type="match status" value="1"/>
</dbReference>
<feature type="region of interest" description="Disordered" evidence="3">
    <location>
        <begin position="1"/>
        <end position="21"/>
    </location>
</feature>
<dbReference type="AlphaFoldDB" id="A0A9P0F8W3"/>
<feature type="compositionally biased region" description="Basic and acidic residues" evidence="3">
    <location>
        <begin position="149"/>
        <end position="170"/>
    </location>
</feature>